<dbReference type="PANTHER" id="PTHR42774:SF3">
    <property type="entry name" value="KETOHEXOKINASE"/>
    <property type="match status" value="1"/>
</dbReference>
<dbReference type="RefSeq" id="WP_211603471.1">
    <property type="nucleotide sequence ID" value="NZ_JAGSNF010000017.1"/>
</dbReference>
<organism evidence="6 7">
    <name type="scientific">Phycicoccus avicenniae</name>
    <dbReference type="NCBI Taxonomy" id="2828860"/>
    <lineage>
        <taxon>Bacteria</taxon>
        <taxon>Bacillati</taxon>
        <taxon>Actinomycetota</taxon>
        <taxon>Actinomycetes</taxon>
        <taxon>Micrococcales</taxon>
        <taxon>Intrasporangiaceae</taxon>
        <taxon>Phycicoccus</taxon>
    </lineage>
</organism>
<accession>A0A941I1A8</accession>
<protein>
    <submittedName>
        <fullName evidence="6">Carbohydrate kinase</fullName>
    </submittedName>
</protein>
<dbReference type="InterPro" id="IPR052562">
    <property type="entry name" value="Ketohexokinase-related"/>
</dbReference>
<dbReference type="InterPro" id="IPR011611">
    <property type="entry name" value="PfkB_dom"/>
</dbReference>
<feature type="domain" description="Carbohydrate kinase PfkB" evidence="5">
    <location>
        <begin position="7"/>
        <end position="281"/>
    </location>
</feature>
<evidence type="ECO:0000256" key="1">
    <source>
        <dbReference type="ARBA" id="ARBA00010688"/>
    </source>
</evidence>
<comment type="caution">
    <text evidence="6">The sequence shown here is derived from an EMBL/GenBank/DDBJ whole genome shotgun (WGS) entry which is preliminary data.</text>
</comment>
<sequence>MPGTALACGLATVDVVQVVDAVPGPDEKVRALSTTTAAGGPACNAAVTSALLGVRTTFVGAVGQGPLSSVVLRDLGAAGVAVEDLVGPAYEPAVATAVVTRSTGERAVVSGRPPVAPVVDGIHSGRLAALLDGVGALLVDGHLLEAAVPLARAARAAGVPVLLDGGSWKPGLEDLLPVVDVAVVSAAFRLPDDAGLAGLLGAGPTFVAASDGAGPVRWRTASGARGEVPVPVVDVVDTLGAGDVLHGALLAGVARHGTGDLPGLLAEAVTVASRSVTAEGAHGWASV</sequence>
<dbReference type="Proteomes" id="UP000677016">
    <property type="component" value="Unassembled WGS sequence"/>
</dbReference>
<keyword evidence="2 4" id="KW-0808">Transferase</keyword>
<dbReference type="InterPro" id="IPR002139">
    <property type="entry name" value="Ribo/fructo_kinase"/>
</dbReference>
<dbReference type="PRINTS" id="PR00990">
    <property type="entry name" value="RIBOKINASE"/>
</dbReference>
<dbReference type="InterPro" id="IPR029056">
    <property type="entry name" value="Ribokinase-like"/>
</dbReference>
<evidence type="ECO:0000259" key="5">
    <source>
        <dbReference type="Pfam" id="PF00294"/>
    </source>
</evidence>
<name>A0A941I1A8_9MICO</name>
<evidence type="ECO:0000313" key="7">
    <source>
        <dbReference type="Proteomes" id="UP000677016"/>
    </source>
</evidence>
<dbReference type="PANTHER" id="PTHR42774">
    <property type="entry name" value="PHOSPHOTRANSFERASE SYSTEM TRANSPORT PROTEIN"/>
    <property type="match status" value="1"/>
</dbReference>
<dbReference type="AlphaFoldDB" id="A0A941I1A8"/>
<keyword evidence="3 4" id="KW-0418">Kinase</keyword>
<reference evidence="6" key="1">
    <citation type="submission" date="2021-04" db="EMBL/GenBank/DDBJ databases">
        <title>Phycicoccus avicenniae sp. nov., a novel endophytic actinomycetes isolated from branch of Avicennia mariana.</title>
        <authorList>
            <person name="Tuo L."/>
        </authorList>
    </citation>
    <scope>NUCLEOTIDE SEQUENCE</scope>
    <source>
        <strain evidence="6">BSK3Z-2</strain>
    </source>
</reference>
<evidence type="ECO:0000313" key="6">
    <source>
        <dbReference type="EMBL" id="MBR7744111.1"/>
    </source>
</evidence>
<dbReference type="GO" id="GO:0016301">
    <property type="term" value="F:kinase activity"/>
    <property type="evidence" value="ECO:0007669"/>
    <property type="project" value="UniProtKB-KW"/>
</dbReference>
<dbReference type="InterPro" id="IPR002173">
    <property type="entry name" value="Carboh/pur_kinase_PfkB_CS"/>
</dbReference>
<dbReference type="SUPFAM" id="SSF53613">
    <property type="entry name" value="Ribokinase-like"/>
    <property type="match status" value="1"/>
</dbReference>
<keyword evidence="7" id="KW-1185">Reference proteome</keyword>
<dbReference type="Gene3D" id="3.40.1190.20">
    <property type="match status" value="1"/>
</dbReference>
<evidence type="ECO:0000256" key="4">
    <source>
        <dbReference type="RuleBase" id="RU003704"/>
    </source>
</evidence>
<dbReference type="PROSITE" id="PS00584">
    <property type="entry name" value="PFKB_KINASES_2"/>
    <property type="match status" value="1"/>
</dbReference>
<dbReference type="Pfam" id="PF00294">
    <property type="entry name" value="PfkB"/>
    <property type="match status" value="1"/>
</dbReference>
<gene>
    <name evidence="6" type="ORF">KC207_12510</name>
</gene>
<evidence type="ECO:0000256" key="3">
    <source>
        <dbReference type="ARBA" id="ARBA00022777"/>
    </source>
</evidence>
<dbReference type="EMBL" id="JAGSNF010000017">
    <property type="protein sequence ID" value="MBR7744111.1"/>
    <property type="molecule type" value="Genomic_DNA"/>
</dbReference>
<comment type="similarity">
    <text evidence="1 4">Belongs to the carbohydrate kinase PfkB family.</text>
</comment>
<proteinExistence type="inferred from homology"/>
<evidence type="ECO:0000256" key="2">
    <source>
        <dbReference type="ARBA" id="ARBA00022679"/>
    </source>
</evidence>